<dbReference type="EMBL" id="KN577772">
    <property type="protein sequence ID" value="KHJ82686.1"/>
    <property type="molecule type" value="Genomic_DNA"/>
</dbReference>
<dbReference type="AlphaFoldDB" id="A0A0B1SFP0"/>
<evidence type="ECO:0000313" key="1">
    <source>
        <dbReference type="EMBL" id="KHJ82686.1"/>
    </source>
</evidence>
<dbReference type="Proteomes" id="UP000053660">
    <property type="component" value="Unassembled WGS sequence"/>
</dbReference>
<reference evidence="1 2" key="1">
    <citation type="submission" date="2014-03" db="EMBL/GenBank/DDBJ databases">
        <title>Draft genome of the hookworm Oesophagostomum dentatum.</title>
        <authorList>
            <person name="Mitreva M."/>
        </authorList>
    </citation>
    <scope>NUCLEOTIDE SEQUENCE [LARGE SCALE GENOMIC DNA]</scope>
    <source>
        <strain evidence="1 2">OD-Hann</strain>
    </source>
</reference>
<evidence type="ECO:0000313" key="2">
    <source>
        <dbReference type="Proteomes" id="UP000053660"/>
    </source>
</evidence>
<gene>
    <name evidence="1" type="ORF">OESDEN_17619</name>
</gene>
<organism evidence="1 2">
    <name type="scientific">Oesophagostomum dentatum</name>
    <name type="common">Nodular worm</name>
    <dbReference type="NCBI Taxonomy" id="61180"/>
    <lineage>
        <taxon>Eukaryota</taxon>
        <taxon>Metazoa</taxon>
        <taxon>Ecdysozoa</taxon>
        <taxon>Nematoda</taxon>
        <taxon>Chromadorea</taxon>
        <taxon>Rhabditida</taxon>
        <taxon>Rhabditina</taxon>
        <taxon>Rhabditomorpha</taxon>
        <taxon>Strongyloidea</taxon>
        <taxon>Strongylidae</taxon>
        <taxon>Oesophagostomum</taxon>
    </lineage>
</organism>
<accession>A0A0B1SFP0</accession>
<sequence length="58" mass="6580">MLGRRVSRVRRFASVPATISTTDAICTRICGSRECSSSTITKHNEGFARWTKSFSWIR</sequence>
<keyword evidence="2" id="KW-1185">Reference proteome</keyword>
<name>A0A0B1SFP0_OESDE</name>
<proteinExistence type="predicted"/>
<protein>
    <submittedName>
        <fullName evidence="1">Uncharacterized protein</fullName>
    </submittedName>
</protein>